<proteinExistence type="predicted"/>
<dbReference type="InterPro" id="IPR041496">
    <property type="entry name" value="YitH/HolE_GNAT"/>
</dbReference>
<keyword evidence="2" id="KW-0012">Acyltransferase</keyword>
<comment type="caution">
    <text evidence="2">The sequence shown here is derived from an EMBL/GenBank/DDBJ whole genome shotgun (WGS) entry which is preliminary data.</text>
</comment>
<dbReference type="InterPro" id="IPR000182">
    <property type="entry name" value="GNAT_dom"/>
</dbReference>
<dbReference type="SUPFAM" id="SSF55729">
    <property type="entry name" value="Acyl-CoA N-acyltransferases (Nat)"/>
    <property type="match status" value="1"/>
</dbReference>
<keyword evidence="2" id="KW-0808">Transferase</keyword>
<dbReference type="PROSITE" id="PS51186">
    <property type="entry name" value="GNAT"/>
    <property type="match status" value="1"/>
</dbReference>
<name>A0ABV2UBS7_9ACTN</name>
<keyword evidence="3" id="KW-1185">Reference proteome</keyword>
<dbReference type="GO" id="GO:0016746">
    <property type="term" value="F:acyltransferase activity"/>
    <property type="evidence" value="ECO:0007669"/>
    <property type="project" value="UniProtKB-KW"/>
</dbReference>
<protein>
    <submittedName>
        <fullName evidence="2">GNAT family N-acetyltransferase</fullName>
        <ecNumber evidence="2">2.3.1.-</ecNumber>
    </submittedName>
</protein>
<gene>
    <name evidence="2" type="ORF">ABZV61_19420</name>
</gene>
<sequence>MPTFEITTASADDIEMLGEWAHAEGWNPGRTDGQAFFATDPRGFLIGRLDGAPVSSVSVVRYGSGFGFLGFYLTRPELRGQGYGIQVWRAGMDRLAGRNVGLDGVVAQQANYRKSGFRPAWTNMRWVGRPAEDIGVPPGLTLVDACSLPFDRLAVYDRRFFPAERDSFLAPWIAAPRRTALAAVGDDGELRGFAVMRPCRTSSRIGPLHASSPEVAAALVSALSATAADTEIAVDVPDINPAAVTLAEQLGLAPSFETARMYTGPMPDVDHTGLFGITSLELG</sequence>
<dbReference type="InterPro" id="IPR016181">
    <property type="entry name" value="Acyl_CoA_acyltransferase"/>
</dbReference>
<evidence type="ECO:0000313" key="2">
    <source>
        <dbReference type="EMBL" id="MET8434926.1"/>
    </source>
</evidence>
<dbReference type="RefSeq" id="WP_356499885.1">
    <property type="nucleotide sequence ID" value="NZ_JBEXEF010000054.1"/>
</dbReference>
<dbReference type="EC" id="2.3.1.-" evidence="2"/>
<dbReference type="Proteomes" id="UP001550044">
    <property type="component" value="Unassembled WGS sequence"/>
</dbReference>
<feature type="domain" description="N-acetyltransferase" evidence="1">
    <location>
        <begin position="4"/>
        <end position="143"/>
    </location>
</feature>
<dbReference type="Pfam" id="PF00583">
    <property type="entry name" value="Acetyltransf_1"/>
    <property type="match status" value="1"/>
</dbReference>
<dbReference type="Gene3D" id="3.40.630.90">
    <property type="match status" value="1"/>
</dbReference>
<dbReference type="Pfam" id="PF18014">
    <property type="entry name" value="Acetyltransf_18"/>
    <property type="match status" value="1"/>
</dbReference>
<evidence type="ECO:0000259" key="1">
    <source>
        <dbReference type="PROSITE" id="PS51186"/>
    </source>
</evidence>
<dbReference type="CDD" id="cd04301">
    <property type="entry name" value="NAT_SF"/>
    <property type="match status" value="1"/>
</dbReference>
<evidence type="ECO:0000313" key="3">
    <source>
        <dbReference type="Proteomes" id="UP001550044"/>
    </source>
</evidence>
<dbReference type="PANTHER" id="PTHR47237">
    <property type="entry name" value="SLL0310 PROTEIN"/>
    <property type="match status" value="1"/>
</dbReference>
<organism evidence="2 3">
    <name type="scientific">Streptomyces sp. 900116325</name>
    <dbReference type="NCBI Taxonomy" id="3154295"/>
    <lineage>
        <taxon>Bacteria</taxon>
        <taxon>Bacillati</taxon>
        <taxon>Actinomycetota</taxon>
        <taxon>Actinomycetes</taxon>
        <taxon>Kitasatosporales</taxon>
        <taxon>Streptomycetaceae</taxon>
        <taxon>Streptomyces</taxon>
    </lineage>
</organism>
<reference evidence="2 3" key="1">
    <citation type="submission" date="2024-06" db="EMBL/GenBank/DDBJ databases">
        <title>The Natural Products Discovery Center: Release of the First 8490 Sequenced Strains for Exploring Actinobacteria Biosynthetic Diversity.</title>
        <authorList>
            <person name="Kalkreuter E."/>
            <person name="Kautsar S.A."/>
            <person name="Yang D."/>
            <person name="Bader C.D."/>
            <person name="Teijaro C.N."/>
            <person name="Fluegel L."/>
            <person name="Davis C.M."/>
            <person name="Simpson J.R."/>
            <person name="Lauterbach L."/>
            <person name="Steele A.D."/>
            <person name="Gui C."/>
            <person name="Meng S."/>
            <person name="Li G."/>
            <person name="Viehrig K."/>
            <person name="Ye F."/>
            <person name="Su P."/>
            <person name="Kiefer A.F."/>
            <person name="Nichols A."/>
            <person name="Cepeda A.J."/>
            <person name="Yan W."/>
            <person name="Fan B."/>
            <person name="Jiang Y."/>
            <person name="Adhikari A."/>
            <person name="Zheng C.-J."/>
            <person name="Schuster L."/>
            <person name="Cowan T.M."/>
            <person name="Smanski M.J."/>
            <person name="Chevrette M.G."/>
            <person name="De Carvalho L.P.S."/>
            <person name="Shen B."/>
        </authorList>
    </citation>
    <scope>NUCLEOTIDE SEQUENCE [LARGE SCALE GENOMIC DNA]</scope>
    <source>
        <strain evidence="2 3">NPDC005137</strain>
    </source>
</reference>
<dbReference type="PANTHER" id="PTHR47237:SF1">
    <property type="entry name" value="SLL0310 PROTEIN"/>
    <property type="match status" value="1"/>
</dbReference>
<dbReference type="Gene3D" id="3.40.630.30">
    <property type="match status" value="1"/>
</dbReference>
<accession>A0ABV2UBS7</accession>
<dbReference type="InterPro" id="IPR052729">
    <property type="entry name" value="Acyl/Acetyltrans_Enzymes"/>
</dbReference>
<dbReference type="EMBL" id="JBEXIP010000014">
    <property type="protein sequence ID" value="MET8434926.1"/>
    <property type="molecule type" value="Genomic_DNA"/>
</dbReference>